<name>A0A917K929_9BACL</name>
<dbReference type="AlphaFoldDB" id="A0A917K929"/>
<reference evidence="1" key="2">
    <citation type="submission" date="2020-09" db="EMBL/GenBank/DDBJ databases">
        <authorList>
            <person name="Sun Q."/>
            <person name="Ohkuma M."/>
        </authorList>
    </citation>
    <scope>NUCLEOTIDE SEQUENCE</scope>
    <source>
        <strain evidence="1">JCM 18487</strain>
    </source>
</reference>
<proteinExistence type="predicted"/>
<sequence>MRTVPSDEHLRRMWHAYNSSEWLQYAREVLAMWEVVNGMTDRVRHRFVPARRPNVAAMTAAALVGASVGIAAWETLRRAQLWGRNSADAQAQRIAEEVMDSLEE</sequence>
<evidence type="ECO:0000313" key="2">
    <source>
        <dbReference type="Proteomes" id="UP000637695"/>
    </source>
</evidence>
<organism evidence="1 2">
    <name type="scientific">Alicyclobacillus cellulosilyticus</name>
    <dbReference type="NCBI Taxonomy" id="1003997"/>
    <lineage>
        <taxon>Bacteria</taxon>
        <taxon>Bacillati</taxon>
        <taxon>Bacillota</taxon>
        <taxon>Bacilli</taxon>
        <taxon>Bacillales</taxon>
        <taxon>Alicyclobacillaceae</taxon>
        <taxon>Alicyclobacillus</taxon>
    </lineage>
</organism>
<gene>
    <name evidence="1" type="ORF">GCM10010885_13600</name>
</gene>
<comment type="caution">
    <text evidence="1">The sequence shown here is derived from an EMBL/GenBank/DDBJ whole genome shotgun (WGS) entry which is preliminary data.</text>
</comment>
<dbReference type="Proteomes" id="UP000637695">
    <property type="component" value="Unassembled WGS sequence"/>
</dbReference>
<keyword evidence="2" id="KW-1185">Reference proteome</keyword>
<reference evidence="1" key="1">
    <citation type="journal article" date="2014" name="Int. J. Syst. Evol. Microbiol.">
        <title>Complete genome sequence of Corynebacterium casei LMG S-19264T (=DSM 44701T), isolated from a smear-ripened cheese.</title>
        <authorList>
            <consortium name="US DOE Joint Genome Institute (JGI-PGF)"/>
            <person name="Walter F."/>
            <person name="Albersmeier A."/>
            <person name="Kalinowski J."/>
            <person name="Ruckert C."/>
        </authorList>
    </citation>
    <scope>NUCLEOTIDE SEQUENCE</scope>
    <source>
        <strain evidence="1">JCM 18487</strain>
    </source>
</reference>
<evidence type="ECO:0000313" key="1">
    <source>
        <dbReference type="EMBL" id="GGJ05736.1"/>
    </source>
</evidence>
<protein>
    <submittedName>
        <fullName evidence="1">Uncharacterized protein</fullName>
    </submittedName>
</protein>
<dbReference type="EMBL" id="BMOY01000018">
    <property type="protein sequence ID" value="GGJ05736.1"/>
    <property type="molecule type" value="Genomic_DNA"/>
</dbReference>
<accession>A0A917K929</accession>